<dbReference type="Proteomes" id="UP001501410">
    <property type="component" value="Unassembled WGS sequence"/>
</dbReference>
<accession>A0ABP8MN97</accession>
<dbReference type="InterPro" id="IPR009078">
    <property type="entry name" value="Ferritin-like_SF"/>
</dbReference>
<name>A0ABP8MN97_9BACT</name>
<gene>
    <name evidence="2" type="ORF">GCM10023092_13500</name>
</gene>
<protein>
    <submittedName>
        <fullName evidence="2">Ferritin-like domain-containing protein</fullName>
    </submittedName>
</protein>
<dbReference type="EMBL" id="BAABEZ010000022">
    <property type="protein sequence ID" value="GAA4453340.1"/>
    <property type="molecule type" value="Genomic_DNA"/>
</dbReference>
<dbReference type="Pfam" id="PF05974">
    <property type="entry name" value="DUF892"/>
    <property type="match status" value="1"/>
</dbReference>
<keyword evidence="3" id="KW-1185">Reference proteome</keyword>
<evidence type="ECO:0000313" key="2">
    <source>
        <dbReference type="EMBL" id="GAA4453340.1"/>
    </source>
</evidence>
<proteinExistence type="predicted"/>
<dbReference type="PANTHER" id="PTHR30565">
    <property type="entry name" value="PROTEIN YCIF"/>
    <property type="match status" value="1"/>
</dbReference>
<dbReference type="Gene3D" id="1.20.1260.10">
    <property type="match status" value="1"/>
</dbReference>
<dbReference type="RefSeq" id="WP_344824387.1">
    <property type="nucleotide sequence ID" value="NZ_BAABEZ010000022.1"/>
</dbReference>
<evidence type="ECO:0000256" key="1">
    <source>
        <dbReference type="SAM" id="MobiDB-lite"/>
    </source>
</evidence>
<feature type="region of interest" description="Disordered" evidence="1">
    <location>
        <begin position="166"/>
        <end position="191"/>
    </location>
</feature>
<reference evidence="3" key="1">
    <citation type="journal article" date="2019" name="Int. J. Syst. Evol. Microbiol.">
        <title>The Global Catalogue of Microorganisms (GCM) 10K type strain sequencing project: providing services to taxonomists for standard genome sequencing and annotation.</title>
        <authorList>
            <consortium name="The Broad Institute Genomics Platform"/>
            <consortium name="The Broad Institute Genome Sequencing Center for Infectious Disease"/>
            <person name="Wu L."/>
            <person name="Ma J."/>
        </authorList>
    </citation>
    <scope>NUCLEOTIDE SEQUENCE [LARGE SCALE GENOMIC DNA]</scope>
    <source>
        <strain evidence="3">JCM 31921</strain>
    </source>
</reference>
<organism evidence="2 3">
    <name type="scientific">Rurimicrobium arvi</name>
    <dbReference type="NCBI Taxonomy" id="2049916"/>
    <lineage>
        <taxon>Bacteria</taxon>
        <taxon>Pseudomonadati</taxon>
        <taxon>Bacteroidota</taxon>
        <taxon>Chitinophagia</taxon>
        <taxon>Chitinophagales</taxon>
        <taxon>Chitinophagaceae</taxon>
        <taxon>Rurimicrobium</taxon>
    </lineage>
</organism>
<dbReference type="CDD" id="cd07909">
    <property type="entry name" value="YciF"/>
    <property type="match status" value="1"/>
</dbReference>
<dbReference type="InterPro" id="IPR047114">
    <property type="entry name" value="YciF"/>
</dbReference>
<sequence length="191" mass="20821">MPTAKTAKPAKKNTTRNASAANANMDAALMKFFTDELKDIYWAEKHLVKTLPKMRKAASSETLADAIANHLEETKGHVARLEKAFELLGKKPQAKKCDAMEGIAKEGQSIIEETEDGSATRDVGIILASQKVEHYEIATYGGLSQLARTLGLDKVAALLEQTLEEEKNADETLSEIAENDINYEAAGEEAE</sequence>
<comment type="caution">
    <text evidence="2">The sequence shown here is derived from an EMBL/GenBank/DDBJ whole genome shotgun (WGS) entry which is preliminary data.</text>
</comment>
<dbReference type="PANTHER" id="PTHR30565:SF9">
    <property type="entry name" value="PROTEIN YCIF"/>
    <property type="match status" value="1"/>
</dbReference>
<dbReference type="SUPFAM" id="SSF47240">
    <property type="entry name" value="Ferritin-like"/>
    <property type="match status" value="1"/>
</dbReference>
<evidence type="ECO:0000313" key="3">
    <source>
        <dbReference type="Proteomes" id="UP001501410"/>
    </source>
</evidence>
<dbReference type="InterPro" id="IPR010287">
    <property type="entry name" value="DUF892_YciF-like"/>
</dbReference>
<dbReference type="InterPro" id="IPR012347">
    <property type="entry name" value="Ferritin-like"/>
</dbReference>